<feature type="non-terminal residue" evidence="1">
    <location>
        <position position="1"/>
    </location>
</feature>
<dbReference type="OrthoDB" id="2788229at2759"/>
<sequence>HTLIRTMMSNRFIPPEICDHIVDFLHDDPKTLKQCCLCSRSWVPRTRKHLFAVVRLYPLEIER</sequence>
<comment type="caution">
    <text evidence="1">The sequence shown here is derived from an EMBL/GenBank/DDBJ whole genome shotgun (WGS) entry which is preliminary data.</text>
</comment>
<name>A0A9P6HM39_9AGAM</name>
<evidence type="ECO:0008006" key="3">
    <source>
        <dbReference type="Google" id="ProtNLM"/>
    </source>
</evidence>
<dbReference type="EMBL" id="WIUZ02000003">
    <property type="protein sequence ID" value="KAF9789295.1"/>
    <property type="molecule type" value="Genomic_DNA"/>
</dbReference>
<dbReference type="AlphaFoldDB" id="A0A9P6HM39"/>
<dbReference type="InterPro" id="IPR036047">
    <property type="entry name" value="F-box-like_dom_sf"/>
</dbReference>
<dbReference type="Proteomes" id="UP000736335">
    <property type="component" value="Unassembled WGS sequence"/>
</dbReference>
<accession>A0A9P6HM39</accession>
<proteinExistence type="predicted"/>
<evidence type="ECO:0000313" key="2">
    <source>
        <dbReference type="Proteomes" id="UP000736335"/>
    </source>
</evidence>
<protein>
    <recommendedName>
        <fullName evidence="3">F-box domain-containing protein</fullName>
    </recommendedName>
</protein>
<reference evidence="1" key="1">
    <citation type="journal article" date="2020" name="Nat. Commun.">
        <title>Large-scale genome sequencing of mycorrhizal fungi provides insights into the early evolution of symbiotic traits.</title>
        <authorList>
            <person name="Miyauchi S."/>
            <person name="Kiss E."/>
            <person name="Kuo A."/>
            <person name="Drula E."/>
            <person name="Kohler A."/>
            <person name="Sanchez-Garcia M."/>
            <person name="Morin E."/>
            <person name="Andreopoulos B."/>
            <person name="Barry K.W."/>
            <person name="Bonito G."/>
            <person name="Buee M."/>
            <person name="Carver A."/>
            <person name="Chen C."/>
            <person name="Cichocki N."/>
            <person name="Clum A."/>
            <person name="Culley D."/>
            <person name="Crous P.W."/>
            <person name="Fauchery L."/>
            <person name="Girlanda M."/>
            <person name="Hayes R.D."/>
            <person name="Keri Z."/>
            <person name="LaButti K."/>
            <person name="Lipzen A."/>
            <person name="Lombard V."/>
            <person name="Magnuson J."/>
            <person name="Maillard F."/>
            <person name="Murat C."/>
            <person name="Nolan M."/>
            <person name="Ohm R.A."/>
            <person name="Pangilinan J."/>
            <person name="Pereira M.F."/>
            <person name="Perotto S."/>
            <person name="Peter M."/>
            <person name="Pfister S."/>
            <person name="Riley R."/>
            <person name="Sitrit Y."/>
            <person name="Stielow J.B."/>
            <person name="Szollosi G."/>
            <person name="Zifcakova L."/>
            <person name="Stursova M."/>
            <person name="Spatafora J.W."/>
            <person name="Tedersoo L."/>
            <person name="Vaario L.M."/>
            <person name="Yamada A."/>
            <person name="Yan M."/>
            <person name="Wang P."/>
            <person name="Xu J."/>
            <person name="Bruns T."/>
            <person name="Baldrian P."/>
            <person name="Vilgalys R."/>
            <person name="Dunand C."/>
            <person name="Henrissat B."/>
            <person name="Grigoriev I.V."/>
            <person name="Hibbett D."/>
            <person name="Nagy L.G."/>
            <person name="Martin F.M."/>
        </authorList>
    </citation>
    <scope>NUCLEOTIDE SEQUENCE</scope>
    <source>
        <strain evidence="1">UH-Tt-Lm1</strain>
    </source>
</reference>
<dbReference type="SUPFAM" id="SSF81383">
    <property type="entry name" value="F-box domain"/>
    <property type="match status" value="1"/>
</dbReference>
<evidence type="ECO:0000313" key="1">
    <source>
        <dbReference type="EMBL" id="KAF9789295.1"/>
    </source>
</evidence>
<organism evidence="1 2">
    <name type="scientific">Thelephora terrestris</name>
    <dbReference type="NCBI Taxonomy" id="56493"/>
    <lineage>
        <taxon>Eukaryota</taxon>
        <taxon>Fungi</taxon>
        <taxon>Dikarya</taxon>
        <taxon>Basidiomycota</taxon>
        <taxon>Agaricomycotina</taxon>
        <taxon>Agaricomycetes</taxon>
        <taxon>Thelephorales</taxon>
        <taxon>Thelephoraceae</taxon>
        <taxon>Thelephora</taxon>
    </lineage>
</organism>
<reference evidence="1" key="2">
    <citation type="submission" date="2020-11" db="EMBL/GenBank/DDBJ databases">
        <authorList>
            <consortium name="DOE Joint Genome Institute"/>
            <person name="Kuo A."/>
            <person name="Miyauchi S."/>
            <person name="Kiss E."/>
            <person name="Drula E."/>
            <person name="Kohler A."/>
            <person name="Sanchez-Garcia M."/>
            <person name="Andreopoulos B."/>
            <person name="Barry K.W."/>
            <person name="Bonito G."/>
            <person name="Buee M."/>
            <person name="Carver A."/>
            <person name="Chen C."/>
            <person name="Cichocki N."/>
            <person name="Clum A."/>
            <person name="Culley D."/>
            <person name="Crous P.W."/>
            <person name="Fauchery L."/>
            <person name="Girlanda M."/>
            <person name="Hayes R."/>
            <person name="Keri Z."/>
            <person name="Labutti K."/>
            <person name="Lipzen A."/>
            <person name="Lombard V."/>
            <person name="Magnuson J."/>
            <person name="Maillard F."/>
            <person name="Morin E."/>
            <person name="Murat C."/>
            <person name="Nolan M."/>
            <person name="Ohm R."/>
            <person name="Pangilinan J."/>
            <person name="Pereira M."/>
            <person name="Perotto S."/>
            <person name="Peter M."/>
            <person name="Riley R."/>
            <person name="Sitrit Y."/>
            <person name="Stielow B."/>
            <person name="Szollosi G."/>
            <person name="Zifcakova L."/>
            <person name="Stursova M."/>
            <person name="Spatafora J.W."/>
            <person name="Tedersoo L."/>
            <person name="Vaario L.-M."/>
            <person name="Yamada A."/>
            <person name="Yan M."/>
            <person name="Wang P."/>
            <person name="Xu J."/>
            <person name="Bruns T."/>
            <person name="Baldrian P."/>
            <person name="Vilgalys R."/>
            <person name="Henrissat B."/>
            <person name="Grigoriev I.V."/>
            <person name="Hibbett D."/>
            <person name="Nagy L.G."/>
            <person name="Martin F.M."/>
        </authorList>
    </citation>
    <scope>NUCLEOTIDE SEQUENCE</scope>
    <source>
        <strain evidence="1">UH-Tt-Lm1</strain>
    </source>
</reference>
<keyword evidence="2" id="KW-1185">Reference proteome</keyword>
<gene>
    <name evidence="1" type="ORF">BJ322DRAFT_1000309</name>
</gene>